<evidence type="ECO:0000256" key="4">
    <source>
        <dbReference type="ARBA" id="ARBA00022679"/>
    </source>
</evidence>
<comment type="catalytic activity">
    <reaction evidence="9 10">
        <text>isopentenyl phosphate + ATP = isopentenyl diphosphate + ADP</text>
        <dbReference type="Rhea" id="RHEA:33963"/>
        <dbReference type="ChEBI" id="CHEBI:30616"/>
        <dbReference type="ChEBI" id="CHEBI:65078"/>
        <dbReference type="ChEBI" id="CHEBI:128769"/>
        <dbReference type="ChEBI" id="CHEBI:456216"/>
        <dbReference type="EC" id="2.7.4.26"/>
    </reaction>
</comment>
<dbReference type="PANTHER" id="PTHR43654">
    <property type="entry name" value="GLUTAMATE 5-KINASE"/>
    <property type="match status" value="1"/>
</dbReference>
<evidence type="ECO:0000256" key="11">
    <source>
        <dbReference type="PIRSR" id="PIRSR016496-1"/>
    </source>
</evidence>
<dbReference type="InterPro" id="IPR001048">
    <property type="entry name" value="Asp/Glu/Uridylate_kinase"/>
</dbReference>
<dbReference type="GO" id="GO:0005524">
    <property type="term" value="F:ATP binding"/>
    <property type="evidence" value="ECO:0007669"/>
    <property type="project" value="UniProtKB-KW"/>
</dbReference>
<dbReference type="EC" id="2.7.4.26" evidence="2 10"/>
<dbReference type="Gene3D" id="3.40.1160.10">
    <property type="entry name" value="Acetylglutamate kinase-like"/>
    <property type="match status" value="1"/>
</dbReference>
<feature type="binding site" evidence="11">
    <location>
        <position position="158"/>
    </location>
    <ligand>
        <name>substrate</name>
    </ligand>
</feature>
<keyword evidence="6 10" id="KW-0418">Kinase</keyword>
<evidence type="ECO:0000256" key="2">
    <source>
        <dbReference type="ARBA" id="ARBA00012908"/>
    </source>
</evidence>
<comment type="subunit">
    <text evidence="10">Homodimer.</text>
</comment>
<feature type="site" description="Transition state stabilizer" evidence="12">
    <location>
        <position position="14"/>
    </location>
</feature>
<keyword evidence="5 10" id="KW-0547">Nucleotide-binding</keyword>
<protein>
    <recommendedName>
        <fullName evidence="3 10">Isopentenyl phosphate kinase</fullName>
        <shortName evidence="10">IPK</shortName>
        <ecNumber evidence="2 10">2.7.4.26</ecNumber>
    </recommendedName>
</protein>
<keyword evidence="7 10" id="KW-0067">ATP-binding</keyword>
<feature type="binding site" evidence="11">
    <location>
        <position position="49"/>
    </location>
    <ligand>
        <name>ATP</name>
        <dbReference type="ChEBI" id="CHEBI:30616"/>
    </ligand>
</feature>
<evidence type="ECO:0000256" key="12">
    <source>
        <dbReference type="PIRSR" id="PIRSR016496-2"/>
    </source>
</evidence>
<evidence type="ECO:0000256" key="1">
    <source>
        <dbReference type="ARBA" id="ARBA00010540"/>
    </source>
</evidence>
<keyword evidence="8" id="KW-0414">Isoprene biosynthesis</keyword>
<dbReference type="GO" id="GO:0005829">
    <property type="term" value="C:cytosol"/>
    <property type="evidence" value="ECO:0007669"/>
    <property type="project" value="TreeGrafter"/>
</dbReference>
<evidence type="ECO:0000313" key="14">
    <source>
        <dbReference type="EMBL" id="AIU69824.1"/>
    </source>
</evidence>
<dbReference type="GO" id="GO:0016114">
    <property type="term" value="P:terpenoid biosynthetic process"/>
    <property type="evidence" value="ECO:0007669"/>
    <property type="project" value="TreeGrafter"/>
</dbReference>
<dbReference type="EMBL" id="CP008887">
    <property type="protein sequence ID" value="AIU69824.1"/>
    <property type="molecule type" value="Genomic_DNA"/>
</dbReference>
<dbReference type="NCBIfam" id="NF040647">
    <property type="entry name" value="IPPK_Arch"/>
    <property type="match status" value="1"/>
</dbReference>
<feature type="domain" description="Aspartate/glutamate/uridylate kinase" evidence="13">
    <location>
        <begin position="1"/>
        <end position="233"/>
    </location>
</feature>
<dbReference type="InterPro" id="IPR024192">
    <property type="entry name" value="Fosfomycin_R_FomA-type"/>
</dbReference>
<feature type="binding site" evidence="11">
    <location>
        <position position="53"/>
    </location>
    <ligand>
        <name>substrate</name>
    </ligand>
</feature>
<dbReference type="STRING" id="1505907.TEU_05465"/>
<evidence type="ECO:0000256" key="5">
    <source>
        <dbReference type="ARBA" id="ARBA00022741"/>
    </source>
</evidence>
<keyword evidence="15" id="KW-1185">Reference proteome</keyword>
<keyword evidence="4 10" id="KW-0808">Transferase</keyword>
<dbReference type="OrthoDB" id="15328at2157"/>
<gene>
    <name evidence="14" type="ORF">TEU_05465</name>
</gene>
<evidence type="ECO:0000256" key="6">
    <source>
        <dbReference type="ARBA" id="ARBA00022777"/>
    </source>
</evidence>
<sequence>MIIVKIGGSVFSDKRGEPENFRENVVRSIAGEIKDFYPEEDFIIVHGGGSFGHPYAKEYRIREGLTGLSEAALFWRKKGFSLTHHAMLRANMKIVETFINAGLPAVSVSSSSVFLMDSDRVVYGDVEPIRKLIETDFIPVLFGDVAVDLMKGIDILSGDQIVTYLTKLFTPKKVVFLMSVDGIYDGVPGEGTLLQEIPADNIDHIIKRISGSAGTDVTGGIINKLKEAKEIARFSEVWFVNGLVPGRLSGAIRGDGFGTRIVP</sequence>
<feature type="binding site" evidence="11">
    <location>
        <position position="48"/>
    </location>
    <ligand>
        <name>substrate</name>
    </ligand>
</feature>
<dbReference type="PIRSF" id="PIRSF016496">
    <property type="entry name" value="Kin_FomA"/>
    <property type="match status" value="1"/>
</dbReference>
<dbReference type="Proteomes" id="UP000029980">
    <property type="component" value="Chromosome"/>
</dbReference>
<dbReference type="Pfam" id="PF00696">
    <property type="entry name" value="AA_kinase"/>
    <property type="match status" value="1"/>
</dbReference>
<comment type="similarity">
    <text evidence="1 10">Belongs to the isopentenyl phosphate kinase family.</text>
</comment>
<feature type="binding site" evidence="11">
    <location>
        <position position="220"/>
    </location>
    <ligand>
        <name>ATP</name>
        <dbReference type="ChEBI" id="CHEBI:30616"/>
    </ligand>
</feature>
<accession>A0A097QTN7</accession>
<dbReference type="HOGENOM" id="CLU_070213_0_0_2"/>
<dbReference type="InterPro" id="IPR036393">
    <property type="entry name" value="AceGlu_kinase-like_sf"/>
</dbReference>
<dbReference type="PANTHER" id="PTHR43654:SF1">
    <property type="entry name" value="ISOPENTENYL PHOSPHATE KINASE"/>
    <property type="match status" value="1"/>
</dbReference>
<evidence type="ECO:0000259" key="13">
    <source>
        <dbReference type="Pfam" id="PF00696"/>
    </source>
</evidence>
<dbReference type="GO" id="GO:0102043">
    <property type="term" value="F:isopentenyl phosphate kinase activity"/>
    <property type="evidence" value="ECO:0007669"/>
    <property type="project" value="UniProtKB-EC"/>
</dbReference>
<dbReference type="SUPFAM" id="SSF53633">
    <property type="entry name" value="Carbamate kinase-like"/>
    <property type="match status" value="1"/>
</dbReference>
<evidence type="ECO:0000256" key="3">
    <source>
        <dbReference type="ARBA" id="ARBA00017267"/>
    </source>
</evidence>
<dbReference type="CDD" id="cd04241">
    <property type="entry name" value="AAK_FomA-like"/>
    <property type="match status" value="1"/>
</dbReference>
<comment type="function">
    <text evidence="10">Catalyzes the formation of isopentenyl diphosphate (IPP), the building block of all isoprenoids.</text>
</comment>
<feature type="binding site" evidence="11">
    <location>
        <position position="224"/>
    </location>
    <ligand>
        <name>ATP</name>
        <dbReference type="ChEBI" id="CHEBI:30616"/>
    </ligand>
</feature>
<proteinExistence type="inferred from homology"/>
<dbReference type="GO" id="GO:0016301">
    <property type="term" value="F:kinase activity"/>
    <property type="evidence" value="ECO:0007669"/>
    <property type="project" value="UniProtKB-KW"/>
</dbReference>
<feature type="binding site" evidence="11">
    <location>
        <begin position="5"/>
        <end position="9"/>
    </location>
    <ligand>
        <name>ATP</name>
        <dbReference type="ChEBI" id="CHEBI:30616"/>
    </ligand>
</feature>
<reference evidence="14 15" key="1">
    <citation type="journal article" date="2015" name="Int. J. Syst. Evol. Microbiol.">
        <title>Thermococcus eurythermalis sp. nov., a conditional piezophilic hyperthermophilic archaeon with a wide temperature range isolated from an oil-immersed chimney in the Guaymas Basin.</title>
        <authorList>
            <person name="Zhao W."/>
            <person name="Zeng X."/>
            <person name="Xiao X."/>
        </authorList>
    </citation>
    <scope>NUCLEOTIDE SEQUENCE [LARGE SCALE GENOMIC DNA]</scope>
    <source>
        <strain evidence="14 15">A501</strain>
    </source>
</reference>
<evidence type="ECO:0000256" key="8">
    <source>
        <dbReference type="ARBA" id="ARBA00023229"/>
    </source>
</evidence>
<organism evidence="14 15">
    <name type="scientific">Thermococcus eurythermalis</name>
    <dbReference type="NCBI Taxonomy" id="1505907"/>
    <lineage>
        <taxon>Archaea</taxon>
        <taxon>Methanobacteriati</taxon>
        <taxon>Methanobacteriota</taxon>
        <taxon>Thermococci</taxon>
        <taxon>Thermococcales</taxon>
        <taxon>Thermococcaceae</taxon>
        <taxon>Thermococcus</taxon>
    </lineage>
</organism>
<evidence type="ECO:0000256" key="9">
    <source>
        <dbReference type="ARBA" id="ARBA00049063"/>
    </source>
</evidence>
<dbReference type="AlphaFoldDB" id="A0A097QTN7"/>
<dbReference type="KEGG" id="teu:TEU_05465"/>
<dbReference type="GeneID" id="25152882"/>
<name>A0A097QTN7_9EURY</name>
<evidence type="ECO:0000313" key="15">
    <source>
        <dbReference type="Proteomes" id="UP000029980"/>
    </source>
</evidence>
<evidence type="ECO:0000256" key="7">
    <source>
        <dbReference type="ARBA" id="ARBA00022840"/>
    </source>
</evidence>
<evidence type="ECO:0000256" key="10">
    <source>
        <dbReference type="PIRNR" id="PIRNR016496"/>
    </source>
</evidence>
<dbReference type="RefSeq" id="WP_050002796.1">
    <property type="nucleotide sequence ID" value="NZ_CP008887.1"/>
</dbReference>